<dbReference type="Pfam" id="PF01381">
    <property type="entry name" value="HTH_3"/>
    <property type="match status" value="1"/>
</dbReference>
<protein>
    <submittedName>
        <fullName evidence="2">DNA-binding helix-turn-helix protein</fullName>
    </submittedName>
</protein>
<gene>
    <name evidence="2" type="ORF">HMPREF1862_00570</name>
</gene>
<organism evidence="2 3">
    <name type="scientific">Varibaculum cambriense</name>
    <dbReference type="NCBI Taxonomy" id="184870"/>
    <lineage>
        <taxon>Bacteria</taxon>
        <taxon>Bacillati</taxon>
        <taxon>Actinomycetota</taxon>
        <taxon>Actinomycetes</taxon>
        <taxon>Actinomycetales</taxon>
        <taxon>Actinomycetaceae</taxon>
        <taxon>Varibaculum</taxon>
    </lineage>
</organism>
<name>A0AB34X0B8_9ACTO</name>
<proteinExistence type="predicted"/>
<keyword evidence="2" id="KW-0238">DNA-binding</keyword>
<comment type="caution">
    <text evidence="2">The sequence shown here is derived from an EMBL/GenBank/DDBJ whole genome shotgun (WGS) entry which is preliminary data.</text>
</comment>
<dbReference type="RefSeq" id="WP_060920209.1">
    <property type="nucleotide sequence ID" value="NZ_KQ960682.1"/>
</dbReference>
<dbReference type="SMART" id="SM00530">
    <property type="entry name" value="HTH_XRE"/>
    <property type="match status" value="1"/>
</dbReference>
<dbReference type="EMBL" id="LSDN01000011">
    <property type="protein sequence ID" value="KXB81298.1"/>
    <property type="molecule type" value="Genomic_DNA"/>
</dbReference>
<evidence type="ECO:0000313" key="3">
    <source>
        <dbReference type="Proteomes" id="UP000070572"/>
    </source>
</evidence>
<dbReference type="CDD" id="cd00093">
    <property type="entry name" value="HTH_XRE"/>
    <property type="match status" value="1"/>
</dbReference>
<dbReference type="Proteomes" id="UP000070572">
    <property type="component" value="Unassembled WGS sequence"/>
</dbReference>
<feature type="domain" description="HTH cro/C1-type" evidence="1">
    <location>
        <begin position="17"/>
        <end position="72"/>
    </location>
</feature>
<reference evidence="2 3" key="1">
    <citation type="submission" date="2016-01" db="EMBL/GenBank/DDBJ databases">
        <authorList>
            <person name="Mitreva M."/>
            <person name="Pepin K.H."/>
            <person name="Mihindukulasuriya K.A."/>
            <person name="Fulton R."/>
            <person name="Fronick C."/>
            <person name="O'Laughlin M."/>
            <person name="Miner T."/>
            <person name="Herter B."/>
            <person name="Rosa B.A."/>
            <person name="Cordes M."/>
            <person name="Tomlinson C."/>
            <person name="Wollam A."/>
            <person name="Palsikar V.B."/>
            <person name="Mardis E.R."/>
            <person name="Wilson R.K."/>
        </authorList>
    </citation>
    <scope>NUCLEOTIDE SEQUENCE [LARGE SCALE GENOMIC DNA]</scope>
    <source>
        <strain evidence="2 3">DNF00696</strain>
    </source>
</reference>
<evidence type="ECO:0000313" key="2">
    <source>
        <dbReference type="EMBL" id="KXB81298.1"/>
    </source>
</evidence>
<dbReference type="InterPro" id="IPR010982">
    <property type="entry name" value="Lambda_DNA-bd_dom_sf"/>
</dbReference>
<accession>A0AB34X0B8</accession>
<dbReference type="GO" id="GO:0003677">
    <property type="term" value="F:DNA binding"/>
    <property type="evidence" value="ECO:0007669"/>
    <property type="project" value="UniProtKB-KW"/>
</dbReference>
<dbReference type="AlphaFoldDB" id="A0AB34X0B8"/>
<evidence type="ECO:0000259" key="1">
    <source>
        <dbReference type="PROSITE" id="PS50943"/>
    </source>
</evidence>
<dbReference type="SUPFAM" id="SSF47413">
    <property type="entry name" value="lambda repressor-like DNA-binding domains"/>
    <property type="match status" value="1"/>
</dbReference>
<dbReference type="InterPro" id="IPR001387">
    <property type="entry name" value="Cro/C1-type_HTH"/>
</dbReference>
<dbReference type="PROSITE" id="PS50943">
    <property type="entry name" value="HTH_CROC1"/>
    <property type="match status" value="1"/>
</dbReference>
<sequence length="75" mass="8193">MITVSNTGGISDLVADLRRIRKIKGLSQGEVAEKMGSTPTQVCNIEKRGANIRTDTLAKYLDAVGVKLKYEIEVE</sequence>
<dbReference type="Gene3D" id="1.10.260.40">
    <property type="entry name" value="lambda repressor-like DNA-binding domains"/>
    <property type="match status" value="1"/>
</dbReference>